<evidence type="ECO:0000313" key="3">
    <source>
        <dbReference type="Proteomes" id="UP000184032"/>
    </source>
</evidence>
<dbReference type="InterPro" id="IPR019986">
    <property type="entry name" value="YloV-like"/>
</dbReference>
<dbReference type="AlphaFoldDB" id="A0A1M5P3E7"/>
<protein>
    <recommendedName>
        <fullName evidence="1">DhaL domain-containing protein</fullName>
    </recommendedName>
</protein>
<dbReference type="Pfam" id="PF13684">
    <property type="entry name" value="FakA-like_C"/>
    <property type="match status" value="1"/>
</dbReference>
<evidence type="ECO:0000313" key="2">
    <source>
        <dbReference type="EMBL" id="SHG96292.1"/>
    </source>
</evidence>
<dbReference type="InterPro" id="IPR048394">
    <property type="entry name" value="FakA-like_M"/>
</dbReference>
<dbReference type="GO" id="GO:0006071">
    <property type="term" value="P:glycerol metabolic process"/>
    <property type="evidence" value="ECO:0007669"/>
    <property type="project" value="InterPro"/>
</dbReference>
<dbReference type="PROSITE" id="PS51480">
    <property type="entry name" value="DHAL"/>
    <property type="match status" value="1"/>
</dbReference>
<dbReference type="PANTHER" id="PTHR33434">
    <property type="entry name" value="DEGV DOMAIN-CONTAINING PROTEIN DR_1986-RELATED"/>
    <property type="match status" value="1"/>
</dbReference>
<dbReference type="InterPro" id="IPR033470">
    <property type="entry name" value="FakA-like_C"/>
</dbReference>
<feature type="domain" description="DhaL" evidence="1">
    <location>
        <begin position="9"/>
        <end position="202"/>
    </location>
</feature>
<dbReference type="Gene3D" id="1.25.40.340">
    <property type="match status" value="1"/>
</dbReference>
<evidence type="ECO:0000259" key="1">
    <source>
        <dbReference type="PROSITE" id="PS51480"/>
    </source>
</evidence>
<dbReference type="OrthoDB" id="9760324at2"/>
<name>A0A1M5P3E7_9FIRM</name>
<dbReference type="EMBL" id="FQXI01000001">
    <property type="protein sequence ID" value="SHG96292.1"/>
    <property type="molecule type" value="Genomic_DNA"/>
</dbReference>
<dbReference type="PANTHER" id="PTHR33434:SF4">
    <property type="entry name" value="PHOSPHATASE PROTEIN"/>
    <property type="match status" value="1"/>
</dbReference>
<dbReference type="NCBIfam" id="TIGR03599">
    <property type="entry name" value="YloV"/>
    <property type="match status" value="1"/>
</dbReference>
<dbReference type="InterPro" id="IPR036117">
    <property type="entry name" value="DhaL_dom_sf"/>
</dbReference>
<proteinExistence type="predicted"/>
<dbReference type="InterPro" id="IPR050270">
    <property type="entry name" value="DegV_domain_contain"/>
</dbReference>
<gene>
    <name evidence="2" type="ORF">SAMN02745245_00164</name>
</gene>
<dbReference type="SUPFAM" id="SSF101473">
    <property type="entry name" value="DhaL-like"/>
    <property type="match status" value="1"/>
</dbReference>
<reference evidence="2 3" key="1">
    <citation type="submission" date="2016-11" db="EMBL/GenBank/DDBJ databases">
        <authorList>
            <person name="Jaros S."/>
            <person name="Januszkiewicz K."/>
            <person name="Wedrychowicz H."/>
        </authorList>
    </citation>
    <scope>NUCLEOTIDE SEQUENCE [LARGE SCALE GENOMIC DNA]</scope>
    <source>
        <strain evidence="2 3">DSM 21120</strain>
    </source>
</reference>
<sequence length="555" mass="60757">MDIVKLDGFLLKKALTGAVNYLILNKEEVNDLNVFPVPDGDTGTNMSLTAKSSLKQVETVENVKSIEEIAKAAARGSLMGARGNSGVILSQLLRGFSEGLAGLEEASVEDLAHAFKKASETTYKAVMKPTEGTILTVGRETADFALKSFKQYTDIITFLRDVIEEANISLEKTPEKLRVLKEAGVVDAGGKGLVVLLEGAYKALIGENIESPEEDDVLKSKAQKEIILGPVDSDIKYGYCTEFIINTDYNDIENFKEKLAPLGDSLLVVGGEGSGLIKVHVHTNNPGQALEYAVKLGELQDIKIDNMRYQHKEILFKQSEVDQAKKEEAREKETKVEKDYSFITVSMGSGLDEVFKSLGVDAIVEGGQTMNPSTEDFLKAIDEVTGKSIFIMPNNSNIILAAEQARDLSDRDVYVIESKSIPQGVAALLAFNEELDVKTNIENLSSAINDVISAQVTYAVRDTQMNGKNISEGDIIGLSGKEIVSSGKDINVTTLELIDKLMNDDISMITLYRGEDVEEESSESLLDELQEKYSDLDIDLINGTQPLYYYIISLE</sequence>
<dbReference type="InterPro" id="IPR004007">
    <property type="entry name" value="DhaL_dom"/>
</dbReference>
<keyword evidence="3" id="KW-1185">Reference proteome</keyword>
<organism evidence="2 3">
    <name type="scientific">Anaerosphaera aminiphila DSM 21120</name>
    <dbReference type="NCBI Taxonomy" id="1120995"/>
    <lineage>
        <taxon>Bacteria</taxon>
        <taxon>Bacillati</taxon>
        <taxon>Bacillota</taxon>
        <taxon>Tissierellia</taxon>
        <taxon>Tissierellales</taxon>
        <taxon>Peptoniphilaceae</taxon>
        <taxon>Anaerosphaera</taxon>
    </lineage>
</organism>
<dbReference type="Pfam" id="PF02734">
    <property type="entry name" value="Dak2"/>
    <property type="match status" value="1"/>
</dbReference>
<dbReference type="SMART" id="SM01120">
    <property type="entry name" value="Dak2"/>
    <property type="match status" value="1"/>
</dbReference>
<dbReference type="Pfam" id="PF21645">
    <property type="entry name" value="FakA-like_M"/>
    <property type="match status" value="1"/>
</dbReference>
<dbReference type="STRING" id="1120995.SAMN02745245_00164"/>
<dbReference type="SMART" id="SM01121">
    <property type="entry name" value="Dak1_2"/>
    <property type="match status" value="1"/>
</dbReference>
<dbReference type="RefSeq" id="WP_073182856.1">
    <property type="nucleotide sequence ID" value="NZ_FQXI01000001.1"/>
</dbReference>
<accession>A0A1M5P3E7</accession>
<dbReference type="Proteomes" id="UP000184032">
    <property type="component" value="Unassembled WGS sequence"/>
</dbReference>
<dbReference type="GO" id="GO:0004371">
    <property type="term" value="F:glycerone kinase activity"/>
    <property type="evidence" value="ECO:0007669"/>
    <property type="project" value="InterPro"/>
</dbReference>